<sequence length="474" mass="52596">MDYQKEYERKLISPEEAANLVKDGMHIEIGGSANTALIIDKYLAKRKDELSHVEVGTFIDIAHYEFLKADPEQEKIKWESCFLYEPVRKCSKELGPCVHRPGVLSDAGYIAKELGGVLKGGKKYTDIAFLVTTPMDRHGFFNFGVTCTFLKSIAEGAEKVVVVVKKDMPWVNGGYDECIHISEVDYIVEDNEFPTPFLPFLPPPSKEDEMIAENIMEAGLIENGSTLQVGIGGLPNTVVRMLKEAGLKDLGIHTEMMGDGLMELMEEGIVTNQNKKLDRGKAVFSFALGTRKLYDFLDRNPEVATYPVEYTNNPFVVAQQPKMFSLNQVAQIDLMGQINSEQIGLTSPSGKIFQISGTGGQLDFVLGCFYSFDRQGKSVLATYSTYNGTSRIIPALPTGAGVTVPRSVVQYVATEWGIAYLRGLPIYKRAAAMIQLAHPDHRDWLEEEARKLGILPPKYSIPAGKADGVIYRRD</sequence>
<feature type="domain" description="Acetyl-CoA hydrolase/transferase C-terminal" evidence="4">
    <location>
        <begin position="289"/>
        <end position="449"/>
    </location>
</feature>
<evidence type="ECO:0000313" key="5">
    <source>
        <dbReference type="EMBL" id="AIG98852.1"/>
    </source>
</evidence>
<dbReference type="Gene3D" id="3.40.1080.20">
    <property type="entry name" value="Acetyl-CoA hydrolase/transferase C-terminal domain"/>
    <property type="match status" value="1"/>
</dbReference>
<keyword evidence="2" id="KW-0808">Transferase</keyword>
<dbReference type="InterPro" id="IPR026888">
    <property type="entry name" value="AcetylCoA_hyd_C"/>
</dbReference>
<protein>
    <submittedName>
        <fullName evidence="5">Acetyl-CoA hydrolase</fullName>
    </submittedName>
</protein>
<dbReference type="InterPro" id="IPR038460">
    <property type="entry name" value="AcetylCoA_hyd_C_sf"/>
</dbReference>
<evidence type="ECO:0000313" key="6">
    <source>
        <dbReference type="Proteomes" id="UP000028501"/>
    </source>
</evidence>
<dbReference type="HOGENOM" id="CLU_030703_1_0_2"/>
<dbReference type="Gene3D" id="3.40.1080.10">
    <property type="entry name" value="Glutaconate Coenzyme A-transferase"/>
    <property type="match status" value="1"/>
</dbReference>
<proteinExistence type="inferred from homology"/>
<gene>
    <name evidence="5" type="ORF">AFULGI_00021080</name>
</gene>
<organism evidence="5 6">
    <name type="scientific">Archaeoglobus fulgidus DSM 8774</name>
    <dbReference type="NCBI Taxonomy" id="1344584"/>
    <lineage>
        <taxon>Archaea</taxon>
        <taxon>Methanobacteriati</taxon>
        <taxon>Methanobacteriota</taxon>
        <taxon>Archaeoglobi</taxon>
        <taxon>Archaeoglobales</taxon>
        <taxon>Archaeoglobaceae</taxon>
        <taxon>Archaeoglobus</taxon>
    </lineage>
</organism>
<accession>A0A075WGB3</accession>
<dbReference type="Pfam" id="PF02550">
    <property type="entry name" value="AcetylCoA_hydro"/>
    <property type="match status" value="1"/>
</dbReference>
<evidence type="ECO:0000259" key="3">
    <source>
        <dbReference type="Pfam" id="PF02550"/>
    </source>
</evidence>
<comment type="similarity">
    <text evidence="1">Belongs to the acetyl-CoA hydrolase/transferase family.</text>
</comment>
<dbReference type="InterPro" id="IPR003702">
    <property type="entry name" value="ActCoA_hydro_N"/>
</dbReference>
<dbReference type="GeneID" id="24795596"/>
<dbReference type="InterPro" id="IPR037171">
    <property type="entry name" value="NagB/RpiA_transferase-like"/>
</dbReference>
<name>A0A075WGB3_ARCFL</name>
<dbReference type="SUPFAM" id="SSF100950">
    <property type="entry name" value="NagB/RpiA/CoA transferase-like"/>
    <property type="match status" value="2"/>
</dbReference>
<dbReference type="GO" id="GO:0006083">
    <property type="term" value="P:acetate metabolic process"/>
    <property type="evidence" value="ECO:0007669"/>
    <property type="project" value="InterPro"/>
</dbReference>
<dbReference type="Gene3D" id="3.30.750.70">
    <property type="entry name" value="4-hydroxybutyrate coenzyme like domains"/>
    <property type="match status" value="1"/>
</dbReference>
<dbReference type="PANTHER" id="PTHR21432:SF20">
    <property type="entry name" value="ACETYL-COA HYDROLASE"/>
    <property type="match status" value="1"/>
</dbReference>
<dbReference type="PANTHER" id="PTHR21432">
    <property type="entry name" value="ACETYL-COA HYDROLASE-RELATED"/>
    <property type="match status" value="1"/>
</dbReference>
<evidence type="ECO:0000256" key="1">
    <source>
        <dbReference type="ARBA" id="ARBA00009632"/>
    </source>
</evidence>
<dbReference type="GO" id="GO:0008775">
    <property type="term" value="F:acetate CoA-transferase activity"/>
    <property type="evidence" value="ECO:0007669"/>
    <property type="project" value="InterPro"/>
</dbReference>
<reference evidence="5 6" key="1">
    <citation type="submission" date="2013-07" db="EMBL/GenBank/DDBJ databases">
        <title>Genome of Archaeoglobus fulgidus.</title>
        <authorList>
            <person name="Fiebig A."/>
            <person name="Birkeland N.-K."/>
        </authorList>
    </citation>
    <scope>NUCLEOTIDE SEQUENCE [LARGE SCALE GENOMIC DNA]</scope>
    <source>
        <strain evidence="5 6">DSM 8774</strain>
    </source>
</reference>
<dbReference type="InterPro" id="IPR046433">
    <property type="entry name" value="ActCoA_hydro"/>
</dbReference>
<dbReference type="RefSeq" id="WP_048096125.1">
    <property type="nucleotide sequence ID" value="NZ_CP006577.1"/>
</dbReference>
<evidence type="ECO:0000256" key="2">
    <source>
        <dbReference type="ARBA" id="ARBA00022679"/>
    </source>
</evidence>
<dbReference type="AlphaFoldDB" id="A0A075WGB3"/>
<dbReference type="EMBL" id="CP006577">
    <property type="protein sequence ID" value="AIG98852.1"/>
    <property type="molecule type" value="Genomic_DNA"/>
</dbReference>
<dbReference type="KEGG" id="afg:AFULGI_00021080"/>
<feature type="domain" description="Acetyl-CoA hydrolase/transferase N-terminal" evidence="3">
    <location>
        <begin position="3"/>
        <end position="199"/>
    </location>
</feature>
<dbReference type="Proteomes" id="UP000028501">
    <property type="component" value="Chromosome"/>
</dbReference>
<dbReference type="Pfam" id="PF13336">
    <property type="entry name" value="AcetylCoA_hyd_C"/>
    <property type="match status" value="1"/>
</dbReference>
<keyword evidence="5" id="KW-0378">Hydrolase</keyword>
<evidence type="ECO:0000259" key="4">
    <source>
        <dbReference type="Pfam" id="PF13336"/>
    </source>
</evidence>
<dbReference type="GO" id="GO:0016787">
    <property type="term" value="F:hydrolase activity"/>
    <property type="evidence" value="ECO:0007669"/>
    <property type="project" value="UniProtKB-KW"/>
</dbReference>